<dbReference type="RefSeq" id="WP_253755243.1">
    <property type="nucleotide sequence ID" value="NZ_JAMZDZ010000001.1"/>
</dbReference>
<evidence type="ECO:0000313" key="1">
    <source>
        <dbReference type="EMBL" id="MFC4131580.1"/>
    </source>
</evidence>
<evidence type="ECO:0000313" key="2">
    <source>
        <dbReference type="Proteomes" id="UP001595816"/>
    </source>
</evidence>
<dbReference type="EMBL" id="JBHSAY010000006">
    <property type="protein sequence ID" value="MFC4131580.1"/>
    <property type="molecule type" value="Genomic_DNA"/>
</dbReference>
<comment type="caution">
    <text evidence="1">The sequence shown here is derived from an EMBL/GenBank/DDBJ whole genome shotgun (WGS) entry which is preliminary data.</text>
</comment>
<dbReference type="Proteomes" id="UP001595816">
    <property type="component" value="Unassembled WGS sequence"/>
</dbReference>
<sequence length="45" mass="4716">MADDRTALLVMDVHAGIVGRAFAGKVFPRQAEVTSVADWVAGLSS</sequence>
<proteinExistence type="predicted"/>
<protein>
    <submittedName>
        <fullName evidence="1">Uncharacterized protein</fullName>
    </submittedName>
</protein>
<name>A0ABV8LKS4_9ACTN</name>
<accession>A0ABV8LKS4</accession>
<organism evidence="1 2">
    <name type="scientific">Hamadaea flava</name>
    <dbReference type="NCBI Taxonomy" id="1742688"/>
    <lineage>
        <taxon>Bacteria</taxon>
        <taxon>Bacillati</taxon>
        <taxon>Actinomycetota</taxon>
        <taxon>Actinomycetes</taxon>
        <taxon>Micromonosporales</taxon>
        <taxon>Micromonosporaceae</taxon>
        <taxon>Hamadaea</taxon>
    </lineage>
</organism>
<gene>
    <name evidence="1" type="ORF">ACFOZ4_13295</name>
</gene>
<keyword evidence="2" id="KW-1185">Reference proteome</keyword>
<reference evidence="2" key="1">
    <citation type="journal article" date="2019" name="Int. J. Syst. Evol. Microbiol.">
        <title>The Global Catalogue of Microorganisms (GCM) 10K type strain sequencing project: providing services to taxonomists for standard genome sequencing and annotation.</title>
        <authorList>
            <consortium name="The Broad Institute Genomics Platform"/>
            <consortium name="The Broad Institute Genome Sequencing Center for Infectious Disease"/>
            <person name="Wu L."/>
            <person name="Ma J."/>
        </authorList>
    </citation>
    <scope>NUCLEOTIDE SEQUENCE [LARGE SCALE GENOMIC DNA]</scope>
    <source>
        <strain evidence="2">CGMCC 4.7289</strain>
    </source>
</reference>